<dbReference type="PANTHER" id="PTHR11228:SF7">
    <property type="entry name" value="PQQA PEPTIDE CYCLASE"/>
    <property type="match status" value="1"/>
</dbReference>
<keyword evidence="1" id="KW-0949">S-adenosyl-L-methionine</keyword>
<dbReference type="Pfam" id="PF04055">
    <property type="entry name" value="Radical_SAM"/>
    <property type="match status" value="1"/>
</dbReference>
<protein>
    <recommendedName>
        <fullName evidence="5">Radical SAM core domain-containing protein</fullName>
    </recommendedName>
</protein>
<sequence>QVPPNIEIAYRYDCNIHCDHCFATNIGDITGKIKKKERSLSLDDLREISRQANEMGVFQYILQGGEPLFWPDFEDVVEALNPKEFYLGLVTNGILLNRKKVFHLREIGIDKIVMSLDAYHPTKDSRTVEMLNYAKEAGLRAVINTVATTYNVQSPQFLDLVKFAQKNEFVLYVNGAAPIGEWAGKTEFVLSDEDRKYLFNLSQEYDVVRRDSNPYQGEFIGCPAFRETIYITEFGDVTPCAFLHMRAGDIWEMPISEIIKKALSYDVLKERPNKCLSCDDKEFIENYMPQMCGDDSPPH</sequence>
<dbReference type="GO" id="GO:0046872">
    <property type="term" value="F:metal ion binding"/>
    <property type="evidence" value="ECO:0007669"/>
    <property type="project" value="UniProtKB-KW"/>
</dbReference>
<evidence type="ECO:0000256" key="1">
    <source>
        <dbReference type="ARBA" id="ARBA00022691"/>
    </source>
</evidence>
<dbReference type="PROSITE" id="PS51918">
    <property type="entry name" value="RADICAL_SAM"/>
    <property type="match status" value="1"/>
</dbReference>
<feature type="domain" description="Radical SAM core" evidence="5">
    <location>
        <begin position="1"/>
        <end position="209"/>
    </location>
</feature>
<keyword evidence="2" id="KW-0479">Metal-binding</keyword>
<keyword evidence="3" id="KW-0408">Iron</keyword>
<evidence type="ECO:0000259" key="5">
    <source>
        <dbReference type="PROSITE" id="PS51918"/>
    </source>
</evidence>
<dbReference type="EMBL" id="UINC01138267">
    <property type="protein sequence ID" value="SVD24106.1"/>
    <property type="molecule type" value="Genomic_DNA"/>
</dbReference>
<dbReference type="PANTHER" id="PTHR11228">
    <property type="entry name" value="RADICAL SAM DOMAIN PROTEIN"/>
    <property type="match status" value="1"/>
</dbReference>
<name>A0A382TPU4_9ZZZZ</name>
<dbReference type="InterPro" id="IPR050377">
    <property type="entry name" value="Radical_SAM_PqqE_MftC-like"/>
</dbReference>
<reference evidence="6" key="1">
    <citation type="submission" date="2018-05" db="EMBL/GenBank/DDBJ databases">
        <authorList>
            <person name="Lanie J.A."/>
            <person name="Ng W.-L."/>
            <person name="Kazmierczak K.M."/>
            <person name="Andrzejewski T.M."/>
            <person name="Davidsen T.M."/>
            <person name="Wayne K.J."/>
            <person name="Tettelin H."/>
            <person name="Glass J.I."/>
            <person name="Rusch D."/>
            <person name="Podicherti R."/>
            <person name="Tsui H.-C.T."/>
            <person name="Winkler M.E."/>
        </authorList>
    </citation>
    <scope>NUCLEOTIDE SEQUENCE</scope>
</reference>
<keyword evidence="4" id="KW-0411">Iron-sulfur</keyword>
<dbReference type="SFLD" id="SFLDS00029">
    <property type="entry name" value="Radical_SAM"/>
    <property type="match status" value="1"/>
</dbReference>
<dbReference type="SUPFAM" id="SSF102114">
    <property type="entry name" value="Radical SAM enzymes"/>
    <property type="match status" value="1"/>
</dbReference>
<dbReference type="InterPro" id="IPR007197">
    <property type="entry name" value="rSAM"/>
</dbReference>
<dbReference type="GO" id="GO:0051536">
    <property type="term" value="F:iron-sulfur cluster binding"/>
    <property type="evidence" value="ECO:0007669"/>
    <property type="project" value="UniProtKB-KW"/>
</dbReference>
<dbReference type="InterPro" id="IPR013785">
    <property type="entry name" value="Aldolase_TIM"/>
</dbReference>
<dbReference type="InterPro" id="IPR058240">
    <property type="entry name" value="rSAM_sf"/>
</dbReference>
<dbReference type="Pfam" id="PF13186">
    <property type="entry name" value="SPASM"/>
    <property type="match status" value="1"/>
</dbReference>
<dbReference type="InterPro" id="IPR023885">
    <property type="entry name" value="4Fe4S-binding_SPASM_dom"/>
</dbReference>
<evidence type="ECO:0000313" key="6">
    <source>
        <dbReference type="EMBL" id="SVD24106.1"/>
    </source>
</evidence>
<dbReference type="CDD" id="cd01335">
    <property type="entry name" value="Radical_SAM"/>
    <property type="match status" value="1"/>
</dbReference>
<accession>A0A382TPU4</accession>
<feature type="non-terminal residue" evidence="6">
    <location>
        <position position="1"/>
    </location>
</feature>
<evidence type="ECO:0000256" key="4">
    <source>
        <dbReference type="ARBA" id="ARBA00023014"/>
    </source>
</evidence>
<gene>
    <name evidence="6" type="ORF">METZ01_LOCUS376960</name>
</gene>
<dbReference type="AlphaFoldDB" id="A0A382TPU4"/>
<dbReference type="Gene3D" id="3.20.20.70">
    <property type="entry name" value="Aldolase class I"/>
    <property type="match status" value="1"/>
</dbReference>
<proteinExistence type="predicted"/>
<evidence type="ECO:0000256" key="3">
    <source>
        <dbReference type="ARBA" id="ARBA00023004"/>
    </source>
</evidence>
<dbReference type="GO" id="GO:0003824">
    <property type="term" value="F:catalytic activity"/>
    <property type="evidence" value="ECO:0007669"/>
    <property type="project" value="InterPro"/>
</dbReference>
<evidence type="ECO:0000256" key="2">
    <source>
        <dbReference type="ARBA" id="ARBA00022723"/>
    </source>
</evidence>
<feature type="non-terminal residue" evidence="6">
    <location>
        <position position="299"/>
    </location>
</feature>
<dbReference type="SFLD" id="SFLDG01067">
    <property type="entry name" value="SPASM/twitch_domain_containing"/>
    <property type="match status" value="1"/>
</dbReference>
<organism evidence="6">
    <name type="scientific">marine metagenome</name>
    <dbReference type="NCBI Taxonomy" id="408172"/>
    <lineage>
        <taxon>unclassified sequences</taxon>
        <taxon>metagenomes</taxon>
        <taxon>ecological metagenomes</taxon>
    </lineage>
</organism>